<protein>
    <submittedName>
        <fullName evidence="2">Conserved hypothetical secreted protein</fullName>
    </submittedName>
</protein>
<feature type="compositionally biased region" description="Basic and acidic residues" evidence="1">
    <location>
        <begin position="19"/>
        <end position="37"/>
    </location>
</feature>
<accession>A0A1C3TQ41</accession>
<feature type="region of interest" description="Disordered" evidence="1">
    <location>
        <begin position="142"/>
        <end position="209"/>
    </location>
</feature>
<dbReference type="AlphaFoldDB" id="A0A1C3TQ41"/>
<gene>
    <name evidence="2" type="ORF">BN444_00797</name>
</gene>
<proteinExistence type="predicted"/>
<evidence type="ECO:0000313" key="3">
    <source>
        <dbReference type="Proteomes" id="UP000093071"/>
    </source>
</evidence>
<reference evidence="3" key="1">
    <citation type="submission" date="2016-07" db="EMBL/GenBank/DDBJ databases">
        <authorList>
            <person name="Jaenicke Sebastian"/>
        </authorList>
    </citation>
    <scope>NUCLEOTIDE SEQUENCE [LARGE SCALE GENOMIC DNA]</scope>
</reference>
<dbReference type="EMBL" id="LT604072">
    <property type="protein sequence ID" value="SCB05272.1"/>
    <property type="molecule type" value="Genomic_DNA"/>
</dbReference>
<organism evidence="2 3">
    <name type="scientific">Xanthomonas translucens pv. translucens DSM 18974</name>
    <dbReference type="NCBI Taxonomy" id="1261556"/>
    <lineage>
        <taxon>Bacteria</taxon>
        <taxon>Pseudomonadati</taxon>
        <taxon>Pseudomonadota</taxon>
        <taxon>Gammaproteobacteria</taxon>
        <taxon>Lysobacterales</taxon>
        <taxon>Lysobacteraceae</taxon>
        <taxon>Xanthomonas</taxon>
        <taxon>Xanthomonas translucens group</taxon>
    </lineage>
</organism>
<evidence type="ECO:0000256" key="1">
    <source>
        <dbReference type="SAM" id="MobiDB-lite"/>
    </source>
</evidence>
<feature type="compositionally biased region" description="Pro residues" evidence="1">
    <location>
        <begin position="199"/>
        <end position="209"/>
    </location>
</feature>
<dbReference type="Proteomes" id="UP000093071">
    <property type="component" value="Chromosome I"/>
</dbReference>
<sequence>MRRAAPSRSQRTAACASVRVDRDRPRPEERKASERRAWTVSRLSGLHGNPGRTTPRPHCPRQREPASIDGGRASPHGAEYGARFCASETPLRIFARRKTVARRDAPHLQSFTSAGSASCGKTSPLMWKFVDMLESITTIATHRAPPRAGARATLSARPAQTPPLAGSSRGSAPAATSARRNPPAGVGRTRRRRHDRRPAPPADRNPCRP</sequence>
<evidence type="ECO:0000313" key="2">
    <source>
        <dbReference type="EMBL" id="SCB05272.1"/>
    </source>
</evidence>
<name>A0A1C3TQ41_XANCT</name>
<feature type="region of interest" description="Disordered" evidence="1">
    <location>
        <begin position="1"/>
        <end position="73"/>
    </location>
</feature>